<dbReference type="GO" id="GO:0006526">
    <property type="term" value="P:L-arginine biosynthetic process"/>
    <property type="evidence" value="ECO:0007669"/>
    <property type="project" value="UniProtKB-KW"/>
</dbReference>
<feature type="domain" description="Semialdehyde dehydrogenase NAD-binding" evidence="5">
    <location>
        <begin position="2"/>
        <end position="143"/>
    </location>
</feature>
<dbReference type="Pfam" id="PF01118">
    <property type="entry name" value="Semialdhyde_dh"/>
    <property type="match status" value="1"/>
</dbReference>
<organism evidence="6">
    <name type="scientific">groundwater metagenome</name>
    <dbReference type="NCBI Taxonomy" id="717931"/>
    <lineage>
        <taxon>unclassified sequences</taxon>
        <taxon>metagenomes</taxon>
        <taxon>ecological metagenomes</taxon>
    </lineage>
</organism>
<dbReference type="GO" id="GO:0070401">
    <property type="term" value="F:NADP+ binding"/>
    <property type="evidence" value="ECO:0007669"/>
    <property type="project" value="InterPro"/>
</dbReference>
<dbReference type="PANTHER" id="PTHR32338">
    <property type="entry name" value="N-ACETYL-GAMMA-GLUTAMYL-PHOSPHATE REDUCTASE, CHLOROPLASTIC-RELATED-RELATED"/>
    <property type="match status" value="1"/>
</dbReference>
<evidence type="ECO:0000256" key="2">
    <source>
        <dbReference type="ARBA" id="ARBA00022605"/>
    </source>
</evidence>
<dbReference type="SUPFAM" id="SSF55347">
    <property type="entry name" value="Glyceraldehyde-3-phosphate dehydrogenase-like, C-terminal domain"/>
    <property type="match status" value="1"/>
</dbReference>
<dbReference type="EMBL" id="CCXY01000180">
    <property type="protein sequence ID" value="CEG12677.1"/>
    <property type="molecule type" value="Genomic_DNA"/>
</dbReference>
<dbReference type="NCBIfam" id="TIGR01850">
    <property type="entry name" value="argC"/>
    <property type="match status" value="1"/>
</dbReference>
<dbReference type="InterPro" id="IPR050085">
    <property type="entry name" value="AGPR"/>
</dbReference>
<protein>
    <submittedName>
        <fullName evidence="6">N-acetyl-gamma-glutamyl-phosphate reductase</fullName>
        <ecNumber evidence="6">1.2.1.38</ecNumber>
    </submittedName>
</protein>
<dbReference type="GO" id="GO:0003942">
    <property type="term" value="F:N-acetyl-gamma-glutamyl-phosphate reductase activity"/>
    <property type="evidence" value="ECO:0007669"/>
    <property type="project" value="UniProtKB-EC"/>
</dbReference>
<keyword evidence="2" id="KW-0028">Amino-acid biosynthesis</keyword>
<dbReference type="Gene3D" id="3.30.360.10">
    <property type="entry name" value="Dihydrodipicolinate Reductase, domain 2"/>
    <property type="match status" value="1"/>
</dbReference>
<accession>A0A098E9J1</accession>
<dbReference type="InterPro" id="IPR000706">
    <property type="entry name" value="AGPR_type-1"/>
</dbReference>
<evidence type="ECO:0000313" key="6">
    <source>
        <dbReference type="EMBL" id="CEG12677.1"/>
    </source>
</evidence>
<evidence type="ECO:0000256" key="1">
    <source>
        <dbReference type="ARBA" id="ARBA00022571"/>
    </source>
</evidence>
<dbReference type="SMART" id="SM00859">
    <property type="entry name" value="Semialdhyde_dh"/>
    <property type="match status" value="1"/>
</dbReference>
<evidence type="ECO:0000256" key="3">
    <source>
        <dbReference type="ARBA" id="ARBA00022857"/>
    </source>
</evidence>
<evidence type="ECO:0000259" key="5">
    <source>
        <dbReference type="SMART" id="SM00859"/>
    </source>
</evidence>
<dbReference type="CDD" id="cd23934">
    <property type="entry name" value="AGPR_1_C"/>
    <property type="match status" value="1"/>
</dbReference>
<dbReference type="InterPro" id="IPR000534">
    <property type="entry name" value="Semialdehyde_DH_NAD-bd"/>
</dbReference>
<dbReference type="InterPro" id="IPR036291">
    <property type="entry name" value="NAD(P)-bd_dom_sf"/>
</dbReference>
<dbReference type="EC" id="1.2.1.38" evidence="6"/>
<dbReference type="PANTHER" id="PTHR32338:SF10">
    <property type="entry name" value="N-ACETYL-GAMMA-GLUTAMYL-PHOSPHATE REDUCTASE, CHLOROPLASTIC-RELATED"/>
    <property type="match status" value="1"/>
</dbReference>
<dbReference type="HAMAP" id="MF_00150">
    <property type="entry name" value="ArgC_type1"/>
    <property type="match status" value="1"/>
</dbReference>
<dbReference type="SUPFAM" id="SSF51735">
    <property type="entry name" value="NAD(P)-binding Rossmann-fold domains"/>
    <property type="match status" value="1"/>
</dbReference>
<dbReference type="GO" id="GO:0051287">
    <property type="term" value="F:NAD binding"/>
    <property type="evidence" value="ECO:0007669"/>
    <property type="project" value="InterPro"/>
</dbReference>
<dbReference type="CDD" id="cd17895">
    <property type="entry name" value="AGPR_1_N"/>
    <property type="match status" value="1"/>
</dbReference>
<name>A0A098E9J1_9ZZZZ</name>
<evidence type="ECO:0000256" key="4">
    <source>
        <dbReference type="ARBA" id="ARBA00023002"/>
    </source>
</evidence>
<dbReference type="Pfam" id="PF22698">
    <property type="entry name" value="Semialdhyde_dhC_1"/>
    <property type="match status" value="1"/>
</dbReference>
<keyword evidence="1" id="KW-0055">Arginine biosynthesis</keyword>
<keyword evidence="3" id="KW-0521">NADP</keyword>
<dbReference type="AlphaFoldDB" id="A0A098E9J1"/>
<proteinExistence type="inferred from homology"/>
<gene>
    <name evidence="6" type="primary">argC</name>
    <name evidence="6" type="ORF">MSIBF_A2600014</name>
</gene>
<sequence length="365" mass="40933">MEISIIGASGYTGIELMRILANHRNVDSVKPYSRTYAGKKVSVVNKSLVKFDKFQNFHDFDGEKTIDNIDTDVCFLCTPNGEAMRLAGALIEKGIKVIDMSADFRLPADVYEKTYKIKHTAINLIDEAVYGLPEIFREKIRNARLIANPGCYATSAILGLRGICAAKFKSRFFSDKIVVDAKSGTSGAGKKTEEGLLHSEIYNNLKPYNVSFHRHRPEIENILRKSDDLKNLKISFTPTLLPISRGIITNIHIFLKENSGIADFNEIVGYYNEIYKDEFFVRLVGNNTSLHSEISKYDDFEIQLKDVLHTNLCEISLNFDAYANRIIIISAIDNLLKGASGQAVQNMNLMCDYDEKEGLMMAGGV</sequence>
<dbReference type="InterPro" id="IPR058924">
    <property type="entry name" value="AGPR_dimerisation_dom"/>
</dbReference>
<reference evidence="6" key="1">
    <citation type="submission" date="2014-09" db="EMBL/GenBank/DDBJ databases">
        <authorList>
            <person name="Probst J Alexander"/>
        </authorList>
    </citation>
    <scope>NUCLEOTIDE SEQUENCE</scope>
</reference>
<keyword evidence="4 6" id="KW-0560">Oxidoreductase</keyword>
<dbReference type="Gene3D" id="3.40.50.720">
    <property type="entry name" value="NAD(P)-binding Rossmann-like Domain"/>
    <property type="match status" value="1"/>
</dbReference>